<keyword evidence="3" id="KW-1185">Reference proteome</keyword>
<dbReference type="Proteomes" id="UP000440978">
    <property type="component" value="Unassembled WGS sequence"/>
</dbReference>
<feature type="domain" description="Helix-turn-helix" evidence="1">
    <location>
        <begin position="88"/>
        <end position="131"/>
    </location>
</feature>
<dbReference type="InterPro" id="IPR041657">
    <property type="entry name" value="HTH_17"/>
</dbReference>
<evidence type="ECO:0000259" key="1">
    <source>
        <dbReference type="Pfam" id="PF12728"/>
    </source>
</evidence>
<name>A0A6N8CT66_9BACI</name>
<dbReference type="AlphaFoldDB" id="A0A6N8CT66"/>
<sequence length="175" mass="20035">MIKDIPTKQIELVKEKENIFNPNQRLFLETLTTFLTAQTALTEEDIRDLIERSKKVGAPDFAELLNSLSQSPQSNIARIPVQVAEKFFSASEIADICGVSVQSVRKECDKGNIKARRGIKNSWIIPASELENPICQRWIENKQAMWSRIEDAKKVLKDSDELINNLKDIEENRKH</sequence>
<comment type="caution">
    <text evidence="2">The sequence shown here is derived from an EMBL/GenBank/DDBJ whole genome shotgun (WGS) entry which is preliminary data.</text>
</comment>
<dbReference type="OrthoDB" id="5524782at2"/>
<dbReference type="Pfam" id="PF12728">
    <property type="entry name" value="HTH_17"/>
    <property type="match status" value="1"/>
</dbReference>
<accession>A0A6N8CT66</accession>
<organism evidence="2 3">
    <name type="scientific">Terrilactibacillus tamarindi</name>
    <dbReference type="NCBI Taxonomy" id="2599694"/>
    <lineage>
        <taxon>Bacteria</taxon>
        <taxon>Bacillati</taxon>
        <taxon>Bacillota</taxon>
        <taxon>Bacilli</taxon>
        <taxon>Bacillales</taxon>
        <taxon>Bacillaceae</taxon>
        <taxon>Terrilactibacillus</taxon>
    </lineage>
</organism>
<dbReference type="RefSeq" id="WP_155220586.1">
    <property type="nucleotide sequence ID" value="NZ_WNHB01000023.1"/>
</dbReference>
<dbReference type="EMBL" id="WNHB01000023">
    <property type="protein sequence ID" value="MTT32910.1"/>
    <property type="molecule type" value="Genomic_DNA"/>
</dbReference>
<proteinExistence type="predicted"/>
<gene>
    <name evidence="2" type="ORF">GMB86_12925</name>
</gene>
<evidence type="ECO:0000313" key="2">
    <source>
        <dbReference type="EMBL" id="MTT32910.1"/>
    </source>
</evidence>
<evidence type="ECO:0000313" key="3">
    <source>
        <dbReference type="Proteomes" id="UP000440978"/>
    </source>
</evidence>
<reference evidence="2 3" key="1">
    <citation type="submission" date="2019-11" db="EMBL/GenBank/DDBJ databases">
        <title>Terrilactibacillus tamarindus sp. nov. BCM23-1 isolated from bark of Tamarindus indica.</title>
        <authorList>
            <person name="Kingkaew E."/>
            <person name="Tanasupawat S."/>
        </authorList>
    </citation>
    <scope>NUCLEOTIDE SEQUENCE [LARGE SCALE GENOMIC DNA]</scope>
    <source>
        <strain evidence="2 3">BCM23-1</strain>
    </source>
</reference>
<protein>
    <submittedName>
        <fullName evidence="2">Helix-turn-helix domain-containing protein</fullName>
    </submittedName>
</protein>